<dbReference type="AlphaFoldDB" id="A0AAV4E043"/>
<keyword evidence="3" id="KW-1185">Reference proteome</keyword>
<sequence>MNQGLDARTQQTMTGTQLELMSSSDKRVKLKEICLKPDIPKTNVYEIVHDKLGYRKVSARWVPKMLSDDHKHQRVEISHIVLHRCQQEGDETVDVGPGRDHRAMNKLL</sequence>
<gene>
    <name evidence="2" type="ORF">PoB_007648700</name>
</gene>
<accession>A0AAV4E043</accession>
<evidence type="ECO:0000313" key="3">
    <source>
        <dbReference type="Proteomes" id="UP000735302"/>
    </source>
</evidence>
<dbReference type="Proteomes" id="UP000735302">
    <property type="component" value="Unassembled WGS sequence"/>
</dbReference>
<reference evidence="2 3" key="1">
    <citation type="journal article" date="2021" name="Elife">
        <title>Chloroplast acquisition without the gene transfer in kleptoplastic sea slugs, Plakobranchus ocellatus.</title>
        <authorList>
            <person name="Maeda T."/>
            <person name="Takahashi S."/>
            <person name="Yoshida T."/>
            <person name="Shimamura S."/>
            <person name="Takaki Y."/>
            <person name="Nagai Y."/>
            <person name="Toyoda A."/>
            <person name="Suzuki Y."/>
            <person name="Arimoto A."/>
            <person name="Ishii H."/>
            <person name="Satoh N."/>
            <person name="Nishiyama T."/>
            <person name="Hasebe M."/>
            <person name="Maruyama T."/>
            <person name="Minagawa J."/>
            <person name="Obokata J."/>
            <person name="Shigenobu S."/>
        </authorList>
    </citation>
    <scope>NUCLEOTIDE SEQUENCE [LARGE SCALE GENOMIC DNA]</scope>
</reference>
<organism evidence="2 3">
    <name type="scientific">Plakobranchus ocellatus</name>
    <dbReference type="NCBI Taxonomy" id="259542"/>
    <lineage>
        <taxon>Eukaryota</taxon>
        <taxon>Metazoa</taxon>
        <taxon>Spiralia</taxon>
        <taxon>Lophotrochozoa</taxon>
        <taxon>Mollusca</taxon>
        <taxon>Gastropoda</taxon>
        <taxon>Heterobranchia</taxon>
        <taxon>Euthyneura</taxon>
        <taxon>Panpulmonata</taxon>
        <taxon>Sacoglossa</taxon>
        <taxon>Placobranchoidea</taxon>
        <taxon>Plakobranchidae</taxon>
        <taxon>Plakobranchus</taxon>
    </lineage>
</organism>
<name>A0AAV4E043_9GAST</name>
<dbReference type="EMBL" id="BLXT01008557">
    <property type="protein sequence ID" value="GFO49982.1"/>
    <property type="molecule type" value="Genomic_DNA"/>
</dbReference>
<protein>
    <submittedName>
        <fullName evidence="2">Histone-lysine N-methyltransferase SETMAR</fullName>
    </submittedName>
</protein>
<feature type="region of interest" description="Disordered" evidence="1">
    <location>
        <begin position="1"/>
        <end position="21"/>
    </location>
</feature>
<evidence type="ECO:0000313" key="2">
    <source>
        <dbReference type="EMBL" id="GFO49982.1"/>
    </source>
</evidence>
<proteinExistence type="predicted"/>
<comment type="caution">
    <text evidence="2">The sequence shown here is derived from an EMBL/GenBank/DDBJ whole genome shotgun (WGS) entry which is preliminary data.</text>
</comment>
<evidence type="ECO:0000256" key="1">
    <source>
        <dbReference type="SAM" id="MobiDB-lite"/>
    </source>
</evidence>